<protein>
    <submittedName>
        <fullName evidence="1">Uncharacterized protein</fullName>
    </submittedName>
</protein>
<gene>
    <name evidence="1" type="ORF">NUW58_g3790</name>
</gene>
<reference evidence="1" key="1">
    <citation type="submission" date="2022-10" db="EMBL/GenBank/DDBJ databases">
        <title>Genome Sequence of Xylaria curta.</title>
        <authorList>
            <person name="Buettner E."/>
        </authorList>
    </citation>
    <scope>NUCLEOTIDE SEQUENCE</scope>
    <source>
        <strain evidence="1">Babe10</strain>
    </source>
</reference>
<evidence type="ECO:0000313" key="1">
    <source>
        <dbReference type="EMBL" id="KAJ2988795.1"/>
    </source>
</evidence>
<sequence>MAVRQTTDPSLVTSHTTGEKYSVDGREGAASSTSLTLSAQLESNEPSSEGAFQANLQYNLDILAYSALVVAILVSLFFLITTIWWFRDTHQTQNEPSRQAGQSGRSERDEPAQVELSTLTPSGASL</sequence>
<proteinExistence type="predicted"/>
<evidence type="ECO:0000313" key="2">
    <source>
        <dbReference type="Proteomes" id="UP001143856"/>
    </source>
</evidence>
<accession>A0ACC1PAT8</accession>
<keyword evidence="2" id="KW-1185">Reference proteome</keyword>
<name>A0ACC1PAT8_9PEZI</name>
<dbReference type="Proteomes" id="UP001143856">
    <property type="component" value="Unassembled WGS sequence"/>
</dbReference>
<comment type="caution">
    <text evidence="1">The sequence shown here is derived from an EMBL/GenBank/DDBJ whole genome shotgun (WGS) entry which is preliminary data.</text>
</comment>
<dbReference type="EMBL" id="JAPDGR010000605">
    <property type="protein sequence ID" value="KAJ2988795.1"/>
    <property type="molecule type" value="Genomic_DNA"/>
</dbReference>
<organism evidence="1 2">
    <name type="scientific">Xylaria curta</name>
    <dbReference type="NCBI Taxonomy" id="42375"/>
    <lineage>
        <taxon>Eukaryota</taxon>
        <taxon>Fungi</taxon>
        <taxon>Dikarya</taxon>
        <taxon>Ascomycota</taxon>
        <taxon>Pezizomycotina</taxon>
        <taxon>Sordariomycetes</taxon>
        <taxon>Xylariomycetidae</taxon>
        <taxon>Xylariales</taxon>
        <taxon>Xylariaceae</taxon>
        <taxon>Xylaria</taxon>
    </lineage>
</organism>